<dbReference type="Proteomes" id="UP001283361">
    <property type="component" value="Unassembled WGS sequence"/>
</dbReference>
<accession>A0AAE1DJK3</accession>
<evidence type="ECO:0000313" key="1">
    <source>
        <dbReference type="EMBL" id="KAK3773011.1"/>
    </source>
</evidence>
<gene>
    <name evidence="1" type="ORF">RRG08_007314</name>
</gene>
<reference evidence="1" key="1">
    <citation type="journal article" date="2023" name="G3 (Bethesda)">
        <title>A reference genome for the long-term kleptoplast-retaining sea slug Elysia crispata morphotype clarki.</title>
        <authorList>
            <person name="Eastman K.E."/>
            <person name="Pendleton A.L."/>
            <person name="Shaikh M.A."/>
            <person name="Suttiyut T."/>
            <person name="Ogas R."/>
            <person name="Tomko P."/>
            <person name="Gavelis G."/>
            <person name="Widhalm J.R."/>
            <person name="Wisecaver J.H."/>
        </authorList>
    </citation>
    <scope>NUCLEOTIDE SEQUENCE</scope>
    <source>
        <strain evidence="1">ECLA1</strain>
    </source>
</reference>
<name>A0AAE1DJK3_9GAST</name>
<protein>
    <submittedName>
        <fullName evidence="1">Uncharacterized protein</fullName>
    </submittedName>
</protein>
<keyword evidence="2" id="KW-1185">Reference proteome</keyword>
<dbReference type="EMBL" id="JAWDGP010003569">
    <property type="protein sequence ID" value="KAK3773011.1"/>
    <property type="molecule type" value="Genomic_DNA"/>
</dbReference>
<sequence>MTSTIALYFSEKAQTDILFSNDLPRTSRKHHSFIELARKVKHFPGLGYSLVSVSCYVKSPRLLMWRSYVGIIACCGVVLVPADVAEERISLLDH</sequence>
<organism evidence="1 2">
    <name type="scientific">Elysia crispata</name>
    <name type="common">lettuce slug</name>
    <dbReference type="NCBI Taxonomy" id="231223"/>
    <lineage>
        <taxon>Eukaryota</taxon>
        <taxon>Metazoa</taxon>
        <taxon>Spiralia</taxon>
        <taxon>Lophotrochozoa</taxon>
        <taxon>Mollusca</taxon>
        <taxon>Gastropoda</taxon>
        <taxon>Heterobranchia</taxon>
        <taxon>Euthyneura</taxon>
        <taxon>Panpulmonata</taxon>
        <taxon>Sacoglossa</taxon>
        <taxon>Placobranchoidea</taxon>
        <taxon>Plakobranchidae</taxon>
        <taxon>Elysia</taxon>
    </lineage>
</organism>
<evidence type="ECO:0000313" key="2">
    <source>
        <dbReference type="Proteomes" id="UP001283361"/>
    </source>
</evidence>
<proteinExistence type="predicted"/>
<comment type="caution">
    <text evidence="1">The sequence shown here is derived from an EMBL/GenBank/DDBJ whole genome shotgun (WGS) entry which is preliminary data.</text>
</comment>
<dbReference type="AlphaFoldDB" id="A0AAE1DJK3"/>